<organism evidence="8 9">
    <name type="scientific">Polarella glacialis</name>
    <name type="common">Dinoflagellate</name>
    <dbReference type="NCBI Taxonomy" id="89957"/>
    <lineage>
        <taxon>Eukaryota</taxon>
        <taxon>Sar</taxon>
        <taxon>Alveolata</taxon>
        <taxon>Dinophyceae</taxon>
        <taxon>Suessiales</taxon>
        <taxon>Suessiaceae</taxon>
        <taxon>Polarella</taxon>
    </lineage>
</organism>
<feature type="transmembrane region" description="Helical" evidence="5">
    <location>
        <begin position="167"/>
        <end position="190"/>
    </location>
</feature>
<dbReference type="SUPFAM" id="SSF81324">
    <property type="entry name" value="Voltage-gated potassium channels"/>
    <property type="match status" value="1"/>
</dbReference>
<gene>
    <name evidence="8" type="ORF">PGLA1383_LOCUS15412</name>
</gene>
<dbReference type="EMBL" id="CAJNNV010009051">
    <property type="protein sequence ID" value="CAE8596956.1"/>
    <property type="molecule type" value="Genomic_DNA"/>
</dbReference>
<evidence type="ECO:0000256" key="5">
    <source>
        <dbReference type="SAM" id="Phobius"/>
    </source>
</evidence>
<keyword evidence="6" id="KW-0732">Signal</keyword>
<dbReference type="GO" id="GO:0005216">
    <property type="term" value="F:monoatomic ion channel activity"/>
    <property type="evidence" value="ECO:0007669"/>
    <property type="project" value="InterPro"/>
</dbReference>
<keyword evidence="2 5" id="KW-0812">Transmembrane</keyword>
<name>A0A813E904_POLGL</name>
<dbReference type="GO" id="GO:0016020">
    <property type="term" value="C:membrane"/>
    <property type="evidence" value="ECO:0007669"/>
    <property type="project" value="UniProtKB-SubCell"/>
</dbReference>
<reference evidence="8" key="1">
    <citation type="submission" date="2021-02" db="EMBL/GenBank/DDBJ databases">
        <authorList>
            <person name="Dougan E. K."/>
            <person name="Rhodes N."/>
            <person name="Thang M."/>
            <person name="Chan C."/>
        </authorList>
    </citation>
    <scope>NUCLEOTIDE SEQUENCE</scope>
</reference>
<sequence length="199" mass="21553">QACRRFFLVALLSGCCSSPCSLTSMPGVVSNNHKLMRPKPGVVSVSRSPLLRLRRIALDATGDALDDSESSRPVLTSPFGELPWSGMLRNGFAGPLADVTVALLVLGVSAAFALRTLGLAPEVDVLLVSAEDVAQVLFAVEYLLRWYSRDCRPSYLLKWTMLVDGLAFLPLVLGMLGIQVAGDQAALEFLRLLRILRLL</sequence>
<feature type="chain" id="PRO_5032669217" description="Ion transport domain-containing protein" evidence="6">
    <location>
        <begin position="18"/>
        <end position="199"/>
    </location>
</feature>
<evidence type="ECO:0000256" key="3">
    <source>
        <dbReference type="ARBA" id="ARBA00022989"/>
    </source>
</evidence>
<evidence type="ECO:0000256" key="6">
    <source>
        <dbReference type="SAM" id="SignalP"/>
    </source>
</evidence>
<dbReference type="Gene3D" id="1.20.120.350">
    <property type="entry name" value="Voltage-gated potassium channels. Chain C"/>
    <property type="match status" value="1"/>
</dbReference>
<evidence type="ECO:0000256" key="1">
    <source>
        <dbReference type="ARBA" id="ARBA00004141"/>
    </source>
</evidence>
<feature type="transmembrane region" description="Helical" evidence="5">
    <location>
        <begin position="92"/>
        <end position="114"/>
    </location>
</feature>
<dbReference type="Pfam" id="PF00520">
    <property type="entry name" value="Ion_trans"/>
    <property type="match status" value="1"/>
</dbReference>
<feature type="domain" description="Ion transport" evidence="7">
    <location>
        <begin position="98"/>
        <end position="199"/>
    </location>
</feature>
<keyword evidence="3 5" id="KW-1133">Transmembrane helix</keyword>
<dbReference type="InterPro" id="IPR005821">
    <property type="entry name" value="Ion_trans_dom"/>
</dbReference>
<proteinExistence type="predicted"/>
<keyword evidence="4 5" id="KW-0472">Membrane</keyword>
<feature type="non-terminal residue" evidence="8">
    <location>
        <position position="199"/>
    </location>
</feature>
<evidence type="ECO:0000313" key="8">
    <source>
        <dbReference type="EMBL" id="CAE8596956.1"/>
    </source>
</evidence>
<keyword evidence="9" id="KW-1185">Reference proteome</keyword>
<accession>A0A813E904</accession>
<dbReference type="InterPro" id="IPR027359">
    <property type="entry name" value="Volt_channel_dom_sf"/>
</dbReference>
<evidence type="ECO:0000256" key="2">
    <source>
        <dbReference type="ARBA" id="ARBA00022692"/>
    </source>
</evidence>
<evidence type="ECO:0000259" key="7">
    <source>
        <dbReference type="Pfam" id="PF00520"/>
    </source>
</evidence>
<comment type="subcellular location">
    <subcellularLocation>
        <location evidence="1">Membrane</location>
        <topology evidence="1">Multi-pass membrane protein</topology>
    </subcellularLocation>
</comment>
<dbReference type="OrthoDB" id="441685at2759"/>
<protein>
    <recommendedName>
        <fullName evidence="7">Ion transport domain-containing protein</fullName>
    </recommendedName>
</protein>
<dbReference type="AlphaFoldDB" id="A0A813E904"/>
<feature type="signal peptide" evidence="6">
    <location>
        <begin position="1"/>
        <end position="17"/>
    </location>
</feature>
<comment type="caution">
    <text evidence="8">The sequence shown here is derived from an EMBL/GenBank/DDBJ whole genome shotgun (WGS) entry which is preliminary data.</text>
</comment>
<dbReference type="Proteomes" id="UP000654075">
    <property type="component" value="Unassembled WGS sequence"/>
</dbReference>
<evidence type="ECO:0000256" key="4">
    <source>
        <dbReference type="ARBA" id="ARBA00023136"/>
    </source>
</evidence>
<evidence type="ECO:0000313" key="9">
    <source>
        <dbReference type="Proteomes" id="UP000654075"/>
    </source>
</evidence>